<feature type="compositionally biased region" description="Acidic residues" evidence="1">
    <location>
        <begin position="456"/>
        <end position="465"/>
    </location>
</feature>
<comment type="caution">
    <text evidence="2">The sequence shown here is derived from an EMBL/GenBank/DDBJ whole genome shotgun (WGS) entry which is preliminary data.</text>
</comment>
<feature type="region of interest" description="Disordered" evidence="1">
    <location>
        <begin position="231"/>
        <end position="269"/>
    </location>
</feature>
<dbReference type="Proteomes" id="UP000324800">
    <property type="component" value="Unassembled WGS sequence"/>
</dbReference>
<feature type="region of interest" description="Disordered" evidence="1">
    <location>
        <begin position="1"/>
        <end position="38"/>
    </location>
</feature>
<gene>
    <name evidence="2" type="ORF">EZS28_028555</name>
</gene>
<feature type="compositionally biased region" description="Basic and acidic residues" evidence="1">
    <location>
        <begin position="186"/>
        <end position="201"/>
    </location>
</feature>
<feature type="compositionally biased region" description="Polar residues" evidence="1">
    <location>
        <begin position="11"/>
        <end position="36"/>
    </location>
</feature>
<feature type="region of interest" description="Disordered" evidence="1">
    <location>
        <begin position="369"/>
        <end position="492"/>
    </location>
</feature>
<evidence type="ECO:0000313" key="2">
    <source>
        <dbReference type="EMBL" id="KAA6375919.1"/>
    </source>
</evidence>
<feature type="compositionally biased region" description="Basic residues" evidence="1">
    <location>
        <begin position="412"/>
        <end position="422"/>
    </location>
</feature>
<feature type="compositionally biased region" description="Acidic residues" evidence="1">
    <location>
        <begin position="232"/>
        <end position="241"/>
    </location>
</feature>
<organism evidence="2 3">
    <name type="scientific">Streblomastix strix</name>
    <dbReference type="NCBI Taxonomy" id="222440"/>
    <lineage>
        <taxon>Eukaryota</taxon>
        <taxon>Metamonada</taxon>
        <taxon>Preaxostyla</taxon>
        <taxon>Oxymonadida</taxon>
        <taxon>Streblomastigidae</taxon>
        <taxon>Streblomastix</taxon>
    </lineage>
</organism>
<accession>A0A5J4UZH8</accession>
<sequence length="492" mass="56891">MTEKGIEGANMSESSGIGQQSGARSPSRSQSPNSICIDNKTREGIQDQIFGRLPRKKLPPWIPPHMHELKVEHAVKDATLGQLASSIAYGIVLGNQTIKDDGTVLLSDGTAVDKHRYKLNMKMVSGLVQGMDFLNGDHELQVNPRLIKPTFVPKQQTYQEQLDRYEYTPGPILPFFPPKLQQRQDKMLEKEKEKEQQDLSKKNSRGQHKQMEKDNLEQDEDEELMQQLSDYNFDDSNDDDNNNNIKQKNKKKQRLEENEELYEKEEEPPEVKNEFEEFFVTRRQRRGEQWNRWQERQKQKMSGGRKSKFEMLRFDNDEAIRGFNLRLRSGIETIAKLPHMRKDKLQHAINYVLMQSVTHTQHDLQRATDNMLQPDVNDHKSRSEMPMPKSVGQGHTTSTSNQLESPETAPRSVKKSQKRRSQSKINSNAQTPRQQNQGGSGSKKRKIQKQGRVIEQDDSGLEELSVETLSQRVRHMKTQESSSNEDEDDEEQ</sequence>
<feature type="compositionally biased region" description="Acidic residues" evidence="1">
    <location>
        <begin position="483"/>
        <end position="492"/>
    </location>
</feature>
<proteinExistence type="predicted"/>
<evidence type="ECO:0000256" key="1">
    <source>
        <dbReference type="SAM" id="MobiDB-lite"/>
    </source>
</evidence>
<feature type="compositionally biased region" description="Polar residues" evidence="1">
    <location>
        <begin position="425"/>
        <end position="437"/>
    </location>
</feature>
<evidence type="ECO:0000313" key="3">
    <source>
        <dbReference type="Proteomes" id="UP000324800"/>
    </source>
</evidence>
<feature type="compositionally biased region" description="Polar residues" evidence="1">
    <location>
        <begin position="393"/>
        <end position="405"/>
    </location>
</feature>
<dbReference type="AlphaFoldDB" id="A0A5J4UZH8"/>
<feature type="compositionally biased region" description="Acidic residues" evidence="1">
    <location>
        <begin position="257"/>
        <end position="268"/>
    </location>
</feature>
<reference evidence="2 3" key="1">
    <citation type="submission" date="2019-03" db="EMBL/GenBank/DDBJ databases">
        <title>Single cell metagenomics reveals metabolic interactions within the superorganism composed of flagellate Streblomastix strix and complex community of Bacteroidetes bacteria on its surface.</title>
        <authorList>
            <person name="Treitli S.C."/>
            <person name="Kolisko M."/>
            <person name="Husnik F."/>
            <person name="Keeling P."/>
            <person name="Hampl V."/>
        </authorList>
    </citation>
    <scope>NUCLEOTIDE SEQUENCE [LARGE SCALE GENOMIC DNA]</scope>
    <source>
        <strain evidence="2">ST1C</strain>
    </source>
</reference>
<name>A0A5J4UZH8_9EUKA</name>
<protein>
    <submittedName>
        <fullName evidence="2">Uncharacterized protein</fullName>
    </submittedName>
</protein>
<dbReference type="EMBL" id="SNRW01010896">
    <property type="protein sequence ID" value="KAA6375919.1"/>
    <property type="molecule type" value="Genomic_DNA"/>
</dbReference>
<feature type="region of interest" description="Disordered" evidence="1">
    <location>
        <begin position="186"/>
        <end position="219"/>
    </location>
</feature>